<keyword evidence="3" id="KW-0560">Oxidoreductase</keyword>
<keyword evidence="1" id="KW-0285">Flavoprotein</keyword>
<evidence type="ECO:0000256" key="4">
    <source>
        <dbReference type="ARBA" id="ARBA00023033"/>
    </source>
</evidence>
<accession>A0A4P9W7B1</accession>
<evidence type="ECO:0000313" key="7">
    <source>
        <dbReference type="Proteomes" id="UP000269721"/>
    </source>
</evidence>
<keyword evidence="2" id="KW-0274">FAD</keyword>
<evidence type="ECO:0000259" key="5">
    <source>
        <dbReference type="Pfam" id="PF01494"/>
    </source>
</evidence>
<proteinExistence type="predicted"/>
<sequence>MPSARSTSNATATAQYLGWEKTKQTPTVLIVGAGIAGLALAQMLRKQGISFEIFERDPSPTVRPQGWALSLNWILPELLPAFPLDLPPLATAAVEAELGLASESAFYDATTKQLLWRGGNNSREFIRVNRAAFRDWLKTHIDVNWNRRFSRYETGPSGLVTVFFEDGSAATGHVLVGADGIQSKVRNQLHAPHPPPLSTIPVGTLIGEFDVPSSDYAHFLHLGTSFFIGYGNSRRIFIAPQKLGRDKARYYWLLFWADTAAAEPAYWTELRSKDPREWLDIAREVVADMHPDFRGVVERQGVEGLVRPFPVRDQVPVPLPDGRVTLIGDAFHPMTFFRGEGAQMALRDALELAQFINSQIALDHNTAIHSADPDLAAALKRYADGAIERVTTAVLRSRAAASENWVGIPEPPEVVSGGVGGIPV</sequence>
<dbReference type="PRINTS" id="PR00420">
    <property type="entry name" value="RNGMNOXGNASE"/>
</dbReference>
<dbReference type="PANTHER" id="PTHR47178:SF6">
    <property type="entry name" value="FAD-BINDING DOMAIN-CONTAINING PROTEIN"/>
    <property type="match status" value="1"/>
</dbReference>
<dbReference type="GO" id="GO:0071949">
    <property type="term" value="F:FAD binding"/>
    <property type="evidence" value="ECO:0007669"/>
    <property type="project" value="InterPro"/>
</dbReference>
<dbReference type="AlphaFoldDB" id="A0A4P9W7B1"/>
<evidence type="ECO:0000313" key="6">
    <source>
        <dbReference type="EMBL" id="RKO87283.1"/>
    </source>
</evidence>
<feature type="domain" description="FAD-binding" evidence="5">
    <location>
        <begin position="175"/>
        <end position="355"/>
    </location>
</feature>
<dbReference type="GO" id="GO:0004497">
    <property type="term" value="F:monooxygenase activity"/>
    <property type="evidence" value="ECO:0007669"/>
    <property type="project" value="UniProtKB-KW"/>
</dbReference>
<dbReference type="InterPro" id="IPR036188">
    <property type="entry name" value="FAD/NAD-bd_sf"/>
</dbReference>
<keyword evidence="7" id="KW-1185">Reference proteome</keyword>
<dbReference type="EMBL" id="KZ997542">
    <property type="protein sequence ID" value="RKO87283.1"/>
    <property type="molecule type" value="Genomic_DNA"/>
</dbReference>
<evidence type="ECO:0000256" key="3">
    <source>
        <dbReference type="ARBA" id="ARBA00023002"/>
    </source>
</evidence>
<keyword evidence="4" id="KW-0503">Monooxygenase</keyword>
<organism evidence="6 7">
    <name type="scientific">Blyttiomyces helicus</name>
    <dbReference type="NCBI Taxonomy" id="388810"/>
    <lineage>
        <taxon>Eukaryota</taxon>
        <taxon>Fungi</taxon>
        <taxon>Fungi incertae sedis</taxon>
        <taxon>Chytridiomycota</taxon>
        <taxon>Chytridiomycota incertae sedis</taxon>
        <taxon>Chytridiomycetes</taxon>
        <taxon>Chytridiomycetes incertae sedis</taxon>
        <taxon>Blyttiomyces</taxon>
    </lineage>
</organism>
<dbReference type="InterPro" id="IPR002938">
    <property type="entry name" value="FAD-bd"/>
</dbReference>
<dbReference type="SUPFAM" id="SSF51905">
    <property type="entry name" value="FAD/NAD(P)-binding domain"/>
    <property type="match status" value="1"/>
</dbReference>
<evidence type="ECO:0000256" key="2">
    <source>
        <dbReference type="ARBA" id="ARBA00022827"/>
    </source>
</evidence>
<dbReference type="Pfam" id="PF01494">
    <property type="entry name" value="FAD_binding_3"/>
    <property type="match status" value="1"/>
</dbReference>
<dbReference type="Pfam" id="PF13450">
    <property type="entry name" value="NAD_binding_8"/>
    <property type="match status" value="1"/>
</dbReference>
<gene>
    <name evidence="6" type="ORF">BDK51DRAFT_19711</name>
</gene>
<dbReference type="OrthoDB" id="47494at2759"/>
<dbReference type="PANTHER" id="PTHR47178">
    <property type="entry name" value="MONOOXYGENASE, FAD-BINDING"/>
    <property type="match status" value="1"/>
</dbReference>
<dbReference type="Proteomes" id="UP000269721">
    <property type="component" value="Unassembled WGS sequence"/>
</dbReference>
<evidence type="ECO:0000256" key="1">
    <source>
        <dbReference type="ARBA" id="ARBA00022630"/>
    </source>
</evidence>
<name>A0A4P9W7B1_9FUNG</name>
<reference evidence="7" key="1">
    <citation type="journal article" date="2018" name="Nat. Microbiol.">
        <title>Leveraging single-cell genomics to expand the fungal tree of life.</title>
        <authorList>
            <person name="Ahrendt S.R."/>
            <person name="Quandt C.A."/>
            <person name="Ciobanu D."/>
            <person name="Clum A."/>
            <person name="Salamov A."/>
            <person name="Andreopoulos B."/>
            <person name="Cheng J.F."/>
            <person name="Woyke T."/>
            <person name="Pelin A."/>
            <person name="Henrissat B."/>
            <person name="Reynolds N.K."/>
            <person name="Benny G.L."/>
            <person name="Smith M.E."/>
            <person name="James T.Y."/>
            <person name="Grigoriev I.V."/>
        </authorList>
    </citation>
    <scope>NUCLEOTIDE SEQUENCE [LARGE SCALE GENOMIC DNA]</scope>
</reference>
<protein>
    <recommendedName>
        <fullName evidence="5">FAD-binding domain-containing protein</fullName>
    </recommendedName>
</protein>
<dbReference type="Gene3D" id="3.50.50.60">
    <property type="entry name" value="FAD/NAD(P)-binding domain"/>
    <property type="match status" value="1"/>
</dbReference>